<keyword evidence="2" id="KW-1185">Reference proteome</keyword>
<proteinExistence type="predicted"/>
<dbReference type="OrthoDB" id="3764847at2759"/>
<dbReference type="AlphaFoldDB" id="A0A6A5ZQY4"/>
<dbReference type="Proteomes" id="UP000799770">
    <property type="component" value="Unassembled WGS sequence"/>
</dbReference>
<reference evidence="1" key="1">
    <citation type="journal article" date="2020" name="Stud. Mycol.">
        <title>101 Dothideomycetes genomes: a test case for predicting lifestyles and emergence of pathogens.</title>
        <authorList>
            <person name="Haridas S."/>
            <person name="Albert R."/>
            <person name="Binder M."/>
            <person name="Bloem J."/>
            <person name="Labutti K."/>
            <person name="Salamov A."/>
            <person name="Andreopoulos B."/>
            <person name="Baker S."/>
            <person name="Barry K."/>
            <person name="Bills G."/>
            <person name="Bluhm B."/>
            <person name="Cannon C."/>
            <person name="Castanera R."/>
            <person name="Culley D."/>
            <person name="Daum C."/>
            <person name="Ezra D."/>
            <person name="Gonzalez J."/>
            <person name="Henrissat B."/>
            <person name="Kuo A."/>
            <person name="Liang C."/>
            <person name="Lipzen A."/>
            <person name="Lutzoni F."/>
            <person name="Magnuson J."/>
            <person name="Mondo S."/>
            <person name="Nolan M."/>
            <person name="Ohm R."/>
            <person name="Pangilinan J."/>
            <person name="Park H.-J."/>
            <person name="Ramirez L."/>
            <person name="Alfaro M."/>
            <person name="Sun H."/>
            <person name="Tritt A."/>
            <person name="Yoshinaga Y."/>
            <person name="Zwiers L.-H."/>
            <person name="Turgeon B."/>
            <person name="Goodwin S."/>
            <person name="Spatafora J."/>
            <person name="Crous P."/>
            <person name="Grigoriev I."/>
        </authorList>
    </citation>
    <scope>NUCLEOTIDE SEQUENCE</scope>
    <source>
        <strain evidence="1">CBS 627.86</strain>
    </source>
</reference>
<dbReference type="EMBL" id="ML977312">
    <property type="protein sequence ID" value="KAF2121374.1"/>
    <property type="molecule type" value="Genomic_DNA"/>
</dbReference>
<evidence type="ECO:0000313" key="2">
    <source>
        <dbReference type="Proteomes" id="UP000799770"/>
    </source>
</evidence>
<evidence type="ECO:0000313" key="1">
    <source>
        <dbReference type="EMBL" id="KAF2121374.1"/>
    </source>
</evidence>
<protein>
    <submittedName>
        <fullName evidence="1">Uncharacterized protein</fullName>
    </submittedName>
</protein>
<organism evidence="1 2">
    <name type="scientific">Lophiotrema nucula</name>
    <dbReference type="NCBI Taxonomy" id="690887"/>
    <lineage>
        <taxon>Eukaryota</taxon>
        <taxon>Fungi</taxon>
        <taxon>Dikarya</taxon>
        <taxon>Ascomycota</taxon>
        <taxon>Pezizomycotina</taxon>
        <taxon>Dothideomycetes</taxon>
        <taxon>Pleosporomycetidae</taxon>
        <taxon>Pleosporales</taxon>
        <taxon>Lophiotremataceae</taxon>
        <taxon>Lophiotrema</taxon>
    </lineage>
</organism>
<name>A0A6A5ZQY4_9PLEO</name>
<accession>A0A6A5ZQY4</accession>
<sequence length="292" mass="32935">MTRQLAFHFTASIWDRHPPRAVGDRPILLTTMSGSCANATQRPEWKTSLTSQQQWSLLRRFIEDLPLSECKSVNSNFIKSLASSVLHIFLIRKRAELDLLGSEASHVELPSDCSIQFPNYGNASPPASPSEELASFLGKKAKRDMRIDLSEFTPRKLGAEGFPTGDLRSPISPLSPSFGPRRGEMLSGTVLRRRSIPPQSPHASQPAHVRRTSAISKEEALRLTREDRHKRVQFEAAWKEIEAHLDEYIGKFGLDAEDIVGGKQKTAIWEILISCREEADELVERIRTRREN</sequence>
<gene>
    <name evidence="1" type="ORF">BDV96DRAFT_210887</name>
</gene>